<proteinExistence type="inferred from homology"/>
<feature type="domain" description="Calcineurin-like phosphoesterase" evidence="2">
    <location>
        <begin position="1"/>
        <end position="194"/>
    </location>
</feature>
<gene>
    <name evidence="3" type="ORF">KSB_50090</name>
</gene>
<keyword evidence="4" id="KW-1185">Reference proteome</keyword>
<dbReference type="PIRSF" id="PIRSF000883">
    <property type="entry name" value="Pesterase_MJ0912"/>
    <property type="match status" value="1"/>
</dbReference>
<dbReference type="PANTHER" id="PTHR42850">
    <property type="entry name" value="METALLOPHOSPHOESTERASE"/>
    <property type="match status" value="1"/>
</dbReference>
<reference evidence="3 4" key="1">
    <citation type="journal article" date="2021" name="Int. J. Syst. Evol. Microbiol.">
        <title>Reticulibacter mediterranei gen. nov., sp. nov., within the new family Reticulibacteraceae fam. nov., and Ktedonospora formicarum gen. nov., sp. nov., Ktedonobacter robiniae sp. nov., Dictyobacter formicarum sp. nov. and Dictyobacter arantiisoli sp. nov., belonging to the class Ktedonobacteria.</title>
        <authorList>
            <person name="Yabe S."/>
            <person name="Zheng Y."/>
            <person name="Wang C.M."/>
            <person name="Sakai Y."/>
            <person name="Abe K."/>
            <person name="Yokota A."/>
            <person name="Donadio S."/>
            <person name="Cavaletti L."/>
            <person name="Monciardini P."/>
        </authorList>
    </citation>
    <scope>NUCLEOTIDE SEQUENCE [LARGE SCALE GENOMIC DNA]</scope>
    <source>
        <strain evidence="3 4">SOSP1-30</strain>
    </source>
</reference>
<dbReference type="PANTHER" id="PTHR42850:SF2">
    <property type="entry name" value="BLL5683 PROTEIN"/>
    <property type="match status" value="1"/>
</dbReference>
<organism evidence="3 4">
    <name type="scientific">Ktedonobacter robiniae</name>
    <dbReference type="NCBI Taxonomy" id="2778365"/>
    <lineage>
        <taxon>Bacteria</taxon>
        <taxon>Bacillati</taxon>
        <taxon>Chloroflexota</taxon>
        <taxon>Ktedonobacteria</taxon>
        <taxon>Ktedonobacterales</taxon>
        <taxon>Ktedonobacteraceae</taxon>
        <taxon>Ktedonobacter</taxon>
    </lineage>
</organism>
<evidence type="ECO:0000256" key="1">
    <source>
        <dbReference type="ARBA" id="ARBA00008950"/>
    </source>
</evidence>
<sequence>MKIAALYDIHGNLPALEAVLNELEEIEPDLVVLGGDIVSGPFPRQTLERLQQLDLHMRAIRGNGEREAVLAFDGLPLPSHMSEESQAATSWVGRQLEQVQRDYLASLPESLTLPLEEQGEIFFCHATPHNDEDLFTPLTPQKRLDTLFANTAHPIVICGHTHIQFERQTGNTRIINAGSVGMPYADSPGAYWLLLTPEGHEFRRTEYDLEAAAQQVRESGYPQAQDFADENILKIPTATEAAEFFEQLAASR</sequence>
<comment type="similarity">
    <text evidence="1">Belongs to the metallophosphoesterase superfamily. YfcE family.</text>
</comment>
<protein>
    <submittedName>
        <fullName evidence="3">DeoR family transcriptional regulator</fullName>
    </submittedName>
</protein>
<dbReference type="EMBL" id="BNJG01000002">
    <property type="protein sequence ID" value="GHO56534.1"/>
    <property type="molecule type" value="Genomic_DNA"/>
</dbReference>
<dbReference type="SUPFAM" id="SSF56300">
    <property type="entry name" value="Metallo-dependent phosphatases"/>
    <property type="match status" value="1"/>
</dbReference>
<dbReference type="Proteomes" id="UP000654345">
    <property type="component" value="Unassembled WGS sequence"/>
</dbReference>
<dbReference type="InterPro" id="IPR011152">
    <property type="entry name" value="Pesterase_MJ0912"/>
</dbReference>
<dbReference type="Pfam" id="PF12850">
    <property type="entry name" value="Metallophos_2"/>
    <property type="match status" value="1"/>
</dbReference>
<accession>A0ABQ3UUM3</accession>
<evidence type="ECO:0000259" key="2">
    <source>
        <dbReference type="Pfam" id="PF12850"/>
    </source>
</evidence>
<name>A0ABQ3UUM3_9CHLR</name>
<evidence type="ECO:0000313" key="4">
    <source>
        <dbReference type="Proteomes" id="UP000654345"/>
    </source>
</evidence>
<dbReference type="Gene3D" id="3.60.21.10">
    <property type="match status" value="1"/>
</dbReference>
<evidence type="ECO:0000313" key="3">
    <source>
        <dbReference type="EMBL" id="GHO56534.1"/>
    </source>
</evidence>
<dbReference type="InterPro" id="IPR029052">
    <property type="entry name" value="Metallo-depent_PP-like"/>
</dbReference>
<dbReference type="RefSeq" id="WP_201373013.1">
    <property type="nucleotide sequence ID" value="NZ_BNJG01000002.1"/>
</dbReference>
<dbReference type="InterPro" id="IPR024654">
    <property type="entry name" value="Calcineurin-like_PHP_lpxH"/>
</dbReference>
<comment type="caution">
    <text evidence="3">The sequence shown here is derived from an EMBL/GenBank/DDBJ whole genome shotgun (WGS) entry which is preliminary data.</text>
</comment>
<dbReference type="InterPro" id="IPR050126">
    <property type="entry name" value="Ap4A_hydrolase"/>
</dbReference>